<reference evidence="1" key="1">
    <citation type="submission" date="2021-01" db="EMBL/GenBank/DDBJ databases">
        <authorList>
            <consortium name="Genoscope - CEA"/>
            <person name="William W."/>
        </authorList>
    </citation>
    <scope>NUCLEOTIDE SEQUENCE</scope>
</reference>
<dbReference type="AlphaFoldDB" id="A0A8S1RJ71"/>
<dbReference type="PANTHER" id="PTHR35397">
    <property type="entry name" value="C2 DOMAIN-CONTAINING PROTEIN-RELATED"/>
    <property type="match status" value="1"/>
</dbReference>
<comment type="caution">
    <text evidence="1">The sequence shown here is derived from an EMBL/GenBank/DDBJ whole genome shotgun (WGS) entry which is preliminary data.</text>
</comment>
<organism evidence="1 2">
    <name type="scientific">Paramecium sonneborni</name>
    <dbReference type="NCBI Taxonomy" id="65129"/>
    <lineage>
        <taxon>Eukaryota</taxon>
        <taxon>Sar</taxon>
        <taxon>Alveolata</taxon>
        <taxon>Ciliophora</taxon>
        <taxon>Intramacronucleata</taxon>
        <taxon>Oligohymenophorea</taxon>
        <taxon>Peniculida</taxon>
        <taxon>Parameciidae</taxon>
        <taxon>Paramecium</taxon>
    </lineage>
</organism>
<evidence type="ECO:0000313" key="2">
    <source>
        <dbReference type="Proteomes" id="UP000692954"/>
    </source>
</evidence>
<gene>
    <name evidence="1" type="ORF">PSON_ATCC_30995.1.T1710024</name>
</gene>
<sequence>MGHCTSQIQHNKSPQKQIGKTLQKGTMKFNSELSNIRLSHPSKSCHLKIDIGGYYKCDTPKHFDLEGKHGWKRKITLQLEASEIQLREKYLVFILFEDDKELSQLRISLYEIISGPQFFDYQLGKGRISFNMIMAQILQLEIYPQDLICTMNTCIQEKQYLFNLRLVTRKMQFLSENSEKFNNPAYMRGRSLSYTNIQDELFRIQWLSTEMPKLIVELPINEISSSSLQVCIWSINKSNEDHSPTRKSVKSLNFHVEAIEQVLFAESNIALNYLLQNQEEQMIDHSIHKCNITKGLWLRGNKIGQMQSDFSIKIPLYIKQQMIGLRTEKGCTIGTGILANQSIKEIGEVVSQFEKLSQIMFKLSNNHAQQKQQLMTELQNTAESLLIAVSKSDKDSQLRQFYYKSYDDLMKGQEIFIKIAENLLNFVDKIEGNIREIYYEILQIVCTRGELSLGSMGYFDDCKQLNKKQLKFKSQICCHFQQFLYNTLNIALQKICLKAMSSKEKAFVEKFLASSFFKVPEFREAFVNALQNPNDPELSEWRGTDYQLDEPENFRTEQITVLFDWQSYFYNYLPSNLNINAVTLTSDEEWRRIITKRNTTFFFFVQALCLHIQLKFQKDIIPWKDIPGYRKILKALLCELKIRDSYPDAMINAITSVVTNGGPLNVIIMILFNKTNIYSSDRVVQVMDLISQCIQQCSTIPTNFDYPFFLSGLRIAVTQSQNAFVIAKSLHLIYNNYLVFPLEFKKAIVDFLFEAQCYELFLHWSKTVRSVYIGLLIYRIHHLHRNNKIQITDENQFDKQYFQITKPKRLQSYYENRKEETQLMSDYIYLKYSRFMMNIEQAKAKFLTKSYSVELPLIQRMKMKLDQKLKIDGSIKDLVICEEQVKTPEIDKKLIFERKIEFRNPNKKKAIILDENHLRYLSAAMTEYNEMQKQYTKWRQQNIASVQASIQGMTDEEKAAKLTQFPVPQIKLMQTYDMKEGKHE</sequence>
<accession>A0A8S1RJ71</accession>
<dbReference type="OrthoDB" id="296767at2759"/>
<protein>
    <submittedName>
        <fullName evidence="1">Uncharacterized protein</fullName>
    </submittedName>
</protein>
<dbReference type="InterPro" id="IPR013887">
    <property type="entry name" value="UPF0592"/>
</dbReference>
<name>A0A8S1RJ71_9CILI</name>
<dbReference type="Pfam" id="PF08578">
    <property type="entry name" value="DUF1765"/>
    <property type="match status" value="1"/>
</dbReference>
<evidence type="ECO:0000313" key="1">
    <source>
        <dbReference type="EMBL" id="CAD8126845.1"/>
    </source>
</evidence>
<dbReference type="EMBL" id="CAJJDN010000171">
    <property type="protein sequence ID" value="CAD8126845.1"/>
    <property type="molecule type" value="Genomic_DNA"/>
</dbReference>
<dbReference type="PANTHER" id="PTHR35397:SF1">
    <property type="entry name" value="ARMADILLO-LIKE HELICAL DOMAIN-CONTAINING PROTEIN"/>
    <property type="match status" value="1"/>
</dbReference>
<dbReference type="Proteomes" id="UP000692954">
    <property type="component" value="Unassembled WGS sequence"/>
</dbReference>
<keyword evidence="2" id="KW-1185">Reference proteome</keyword>
<proteinExistence type="predicted"/>